<sequence length="119" mass="12189">MGDSGTAGHGQGSTAHGAATIDGADAAMAPAEVARWVLGQMFGGGEGEVRRIAADLAALGERTDALGREINSALGRLNWHGPASDAFVQHGRGRAREVFGVADDLCGLSRSVQRLVDAH</sequence>
<reference evidence="1 2" key="1">
    <citation type="submission" date="2024-09" db="EMBL/GenBank/DDBJ databases">
        <authorList>
            <person name="Lee S.D."/>
        </authorList>
    </citation>
    <scope>NUCLEOTIDE SEQUENCE [LARGE SCALE GENOMIC DNA]</scope>
    <source>
        <strain evidence="1 2">N8-3</strain>
    </source>
</reference>
<dbReference type="RefSeq" id="WP_380537028.1">
    <property type="nucleotide sequence ID" value="NZ_JBHFAB010000011.1"/>
</dbReference>
<dbReference type="EMBL" id="JBHFAB010000011">
    <property type="protein sequence ID" value="MFC1418233.1"/>
    <property type="molecule type" value="Genomic_DNA"/>
</dbReference>
<evidence type="ECO:0000313" key="2">
    <source>
        <dbReference type="Proteomes" id="UP001592531"/>
    </source>
</evidence>
<dbReference type="Proteomes" id="UP001592531">
    <property type="component" value="Unassembled WGS sequence"/>
</dbReference>
<comment type="caution">
    <text evidence="1">The sequence shown here is derived from an EMBL/GenBank/DDBJ whole genome shotgun (WGS) entry which is preliminary data.</text>
</comment>
<evidence type="ECO:0000313" key="1">
    <source>
        <dbReference type="EMBL" id="MFC1418233.1"/>
    </source>
</evidence>
<keyword evidence="2" id="KW-1185">Reference proteome</keyword>
<name>A0ABV6VWZ9_9ACTN</name>
<evidence type="ECO:0008006" key="3">
    <source>
        <dbReference type="Google" id="ProtNLM"/>
    </source>
</evidence>
<proteinExistence type="predicted"/>
<accession>A0ABV6VWZ9</accession>
<organism evidence="1 2">
    <name type="scientific">Streptacidiphilus cavernicola</name>
    <dbReference type="NCBI Taxonomy" id="3342716"/>
    <lineage>
        <taxon>Bacteria</taxon>
        <taxon>Bacillati</taxon>
        <taxon>Actinomycetota</taxon>
        <taxon>Actinomycetes</taxon>
        <taxon>Kitasatosporales</taxon>
        <taxon>Streptomycetaceae</taxon>
        <taxon>Streptacidiphilus</taxon>
    </lineage>
</organism>
<protein>
    <recommendedName>
        <fullName evidence="3">WXG100 family type VII secretion target</fullName>
    </recommendedName>
</protein>
<gene>
    <name evidence="1" type="ORF">ACEZDE_16545</name>
</gene>